<feature type="domain" description="Fibronectin type-III" evidence="3">
    <location>
        <begin position="144"/>
        <end position="237"/>
    </location>
</feature>
<protein>
    <recommendedName>
        <fullName evidence="3">Fibronectin type-III domain-containing protein</fullName>
    </recommendedName>
</protein>
<dbReference type="InterPro" id="IPR036116">
    <property type="entry name" value="FN3_sf"/>
</dbReference>
<evidence type="ECO:0000256" key="1">
    <source>
        <dbReference type="ARBA" id="ARBA00023295"/>
    </source>
</evidence>
<dbReference type="Gene3D" id="2.60.40.10">
    <property type="entry name" value="Immunoglobulins"/>
    <property type="match status" value="1"/>
</dbReference>
<comment type="caution">
    <text evidence="4">The sequence shown here is derived from an EMBL/GenBank/DDBJ whole genome shotgun (WGS) entry which is preliminary data.</text>
</comment>
<organism evidence="4 5">
    <name type="scientific">Adlercreutzia caecimuris</name>
    <dbReference type="NCBI Taxonomy" id="671266"/>
    <lineage>
        <taxon>Bacteria</taxon>
        <taxon>Bacillati</taxon>
        <taxon>Actinomycetota</taxon>
        <taxon>Coriobacteriia</taxon>
        <taxon>Eggerthellales</taxon>
        <taxon>Eggerthellaceae</taxon>
        <taxon>Adlercreutzia</taxon>
    </lineage>
</organism>
<evidence type="ECO:0000259" key="3">
    <source>
        <dbReference type="Pfam" id="PF00041"/>
    </source>
</evidence>
<keyword evidence="2" id="KW-0732">Signal</keyword>
<gene>
    <name evidence="4" type="ORF">E5986_04635</name>
</gene>
<evidence type="ECO:0000256" key="2">
    <source>
        <dbReference type="SAM" id="SignalP"/>
    </source>
</evidence>
<dbReference type="SUPFAM" id="SSF49265">
    <property type="entry name" value="Fibronectin type III"/>
    <property type="match status" value="1"/>
</dbReference>
<evidence type="ECO:0000313" key="4">
    <source>
        <dbReference type="EMBL" id="THG37660.1"/>
    </source>
</evidence>
<dbReference type="InterPro" id="IPR003961">
    <property type="entry name" value="FN3_dom"/>
</dbReference>
<name>A0A4S4G284_9ACTN</name>
<dbReference type="RefSeq" id="WP_136433787.1">
    <property type="nucleotide sequence ID" value="NZ_SSTJ01000004.1"/>
</dbReference>
<dbReference type="EMBL" id="SSTJ01000004">
    <property type="protein sequence ID" value="THG37660.1"/>
    <property type="molecule type" value="Genomic_DNA"/>
</dbReference>
<reference evidence="4 5" key="1">
    <citation type="submission" date="2019-04" db="EMBL/GenBank/DDBJ databases">
        <title>Microbes associate with the intestines of laboratory mice.</title>
        <authorList>
            <person name="Navarre W."/>
            <person name="Wong E."/>
            <person name="Huang K.C."/>
            <person name="Tropini C."/>
            <person name="Ng K."/>
            <person name="Yu B."/>
        </authorList>
    </citation>
    <scope>NUCLEOTIDE SEQUENCE [LARGE SCALE GENOMIC DNA]</scope>
    <source>
        <strain evidence="4 5">NM80_B27</strain>
    </source>
</reference>
<keyword evidence="1" id="KW-0378">Hydrolase</keyword>
<accession>A0A4S4G284</accession>
<dbReference type="InterPro" id="IPR013783">
    <property type="entry name" value="Ig-like_fold"/>
</dbReference>
<dbReference type="GO" id="GO:0005975">
    <property type="term" value="P:carbohydrate metabolic process"/>
    <property type="evidence" value="ECO:0007669"/>
    <property type="project" value="UniProtKB-ARBA"/>
</dbReference>
<evidence type="ECO:0000313" key="5">
    <source>
        <dbReference type="Proteomes" id="UP000308978"/>
    </source>
</evidence>
<dbReference type="GO" id="GO:0016798">
    <property type="term" value="F:hydrolase activity, acting on glycosyl bonds"/>
    <property type="evidence" value="ECO:0007669"/>
    <property type="project" value="UniProtKB-KW"/>
</dbReference>
<keyword evidence="1" id="KW-0326">Glycosidase</keyword>
<dbReference type="AlphaFoldDB" id="A0A4S4G284"/>
<sequence length="283" mass="31172">MQLTMKKMGAAAIAAALALCVAPAMAMLTPGTAHAAGKTDINSADIDVVTTKLVKKTGEYKSLTTYKNGKQVKPAVKVTVWQSGSYDAEGNYIPGKSIKLKKGKDYTVSYKNNKNIGTAQVVVKGKGAYKGTAYYNFSIKPKATKVTKVKGEKKALNVSWKKVSAKQVDGYVVSVYTRDKKKHTVTEWDGDKKYTYKKYGYTHVKDVVVKNPSATSVKVKGLKKKTKYYVTVQPYKFVSGTYKERYNQWDEAEEKIIGTRVVDQAYAGASWAQASDYKAGKTK</sequence>
<dbReference type="Proteomes" id="UP000308978">
    <property type="component" value="Unassembled WGS sequence"/>
</dbReference>
<dbReference type="Pfam" id="PF00041">
    <property type="entry name" value="fn3"/>
    <property type="match status" value="1"/>
</dbReference>
<feature type="signal peptide" evidence="2">
    <location>
        <begin position="1"/>
        <end position="26"/>
    </location>
</feature>
<feature type="chain" id="PRO_5039626988" description="Fibronectin type-III domain-containing protein" evidence="2">
    <location>
        <begin position="27"/>
        <end position="283"/>
    </location>
</feature>
<proteinExistence type="predicted"/>